<evidence type="ECO:0000313" key="2">
    <source>
        <dbReference type="EMBL" id="RBQ21941.1"/>
    </source>
</evidence>
<dbReference type="GO" id="GO:0006310">
    <property type="term" value="P:DNA recombination"/>
    <property type="evidence" value="ECO:0007669"/>
    <property type="project" value="UniProtKB-KW"/>
</dbReference>
<accession>A0A366M6S2</accession>
<dbReference type="SUPFAM" id="SSF56349">
    <property type="entry name" value="DNA breaking-rejoining enzymes"/>
    <property type="match status" value="1"/>
</dbReference>
<proteinExistence type="predicted"/>
<dbReference type="Proteomes" id="UP000253303">
    <property type="component" value="Unassembled WGS sequence"/>
</dbReference>
<protein>
    <submittedName>
        <fullName evidence="2">Uncharacterized protein</fullName>
    </submittedName>
</protein>
<dbReference type="RefSeq" id="WP_113979111.1">
    <property type="nucleotide sequence ID" value="NZ_QMEY01000001.1"/>
</dbReference>
<reference evidence="2 3" key="1">
    <citation type="submission" date="2018-06" db="EMBL/GenBank/DDBJ databases">
        <title>Sphaerisporangium craniellae sp. nov., isolated from a marine sponge in the South China Sea.</title>
        <authorList>
            <person name="Li L."/>
        </authorList>
    </citation>
    <scope>NUCLEOTIDE SEQUENCE [LARGE SCALE GENOMIC DNA]</scope>
    <source>
        <strain evidence="2 3">LHW63015</strain>
    </source>
</reference>
<organism evidence="2 3">
    <name type="scientific">Spongiactinospora rosea</name>
    <dbReference type="NCBI Taxonomy" id="2248750"/>
    <lineage>
        <taxon>Bacteria</taxon>
        <taxon>Bacillati</taxon>
        <taxon>Actinomycetota</taxon>
        <taxon>Actinomycetes</taxon>
        <taxon>Streptosporangiales</taxon>
        <taxon>Streptosporangiaceae</taxon>
        <taxon>Spongiactinospora</taxon>
    </lineage>
</organism>
<dbReference type="Gene3D" id="1.10.443.10">
    <property type="entry name" value="Intergrase catalytic core"/>
    <property type="match status" value="1"/>
</dbReference>
<keyword evidence="3" id="KW-1185">Reference proteome</keyword>
<gene>
    <name evidence="2" type="ORF">DP939_04520</name>
</gene>
<dbReference type="EMBL" id="QMEY01000001">
    <property type="protein sequence ID" value="RBQ21941.1"/>
    <property type="molecule type" value="Genomic_DNA"/>
</dbReference>
<name>A0A366M6S2_9ACTN</name>
<evidence type="ECO:0000256" key="1">
    <source>
        <dbReference type="ARBA" id="ARBA00023172"/>
    </source>
</evidence>
<keyword evidence="1" id="KW-0233">DNA recombination</keyword>
<dbReference type="GO" id="GO:0015074">
    <property type="term" value="P:DNA integration"/>
    <property type="evidence" value="ECO:0007669"/>
    <property type="project" value="InterPro"/>
</dbReference>
<sequence>MTEGFEATAREAGLPVIKLREGRHTAATLMSEAGPDIKVASVGLGRSKTQIAPGLYMQLRQAVLDETAERVLTPAQGKKRAGRQEACRLARCFILLPSAWSAGVGWACGVSG</sequence>
<evidence type="ECO:0000313" key="3">
    <source>
        <dbReference type="Proteomes" id="UP000253303"/>
    </source>
</evidence>
<dbReference type="AlphaFoldDB" id="A0A366M6S2"/>
<dbReference type="InterPro" id="IPR013762">
    <property type="entry name" value="Integrase-like_cat_sf"/>
</dbReference>
<dbReference type="OrthoDB" id="3175606at2"/>
<dbReference type="GO" id="GO:0003677">
    <property type="term" value="F:DNA binding"/>
    <property type="evidence" value="ECO:0007669"/>
    <property type="project" value="InterPro"/>
</dbReference>
<dbReference type="InterPro" id="IPR011010">
    <property type="entry name" value="DNA_brk_join_enz"/>
</dbReference>
<comment type="caution">
    <text evidence="2">The sequence shown here is derived from an EMBL/GenBank/DDBJ whole genome shotgun (WGS) entry which is preliminary data.</text>
</comment>